<protein>
    <recommendedName>
        <fullName evidence="5">Zonadhesin</fullName>
    </recommendedName>
</protein>
<feature type="compositionally biased region" description="Low complexity" evidence="1">
    <location>
        <begin position="333"/>
        <end position="351"/>
    </location>
</feature>
<dbReference type="Proteomes" id="UP001327957">
    <property type="component" value="Unassembled WGS sequence"/>
</dbReference>
<feature type="region of interest" description="Disordered" evidence="1">
    <location>
        <begin position="1"/>
        <end position="73"/>
    </location>
</feature>
<dbReference type="PANTHER" id="PTHR37544">
    <property type="entry name" value="SPRAY-RELATED"/>
    <property type="match status" value="1"/>
</dbReference>
<feature type="region of interest" description="Disordered" evidence="1">
    <location>
        <begin position="120"/>
        <end position="386"/>
    </location>
</feature>
<accession>A0AAV9TH16</accession>
<evidence type="ECO:0000313" key="3">
    <source>
        <dbReference type="EMBL" id="KAK6221214.1"/>
    </source>
</evidence>
<evidence type="ECO:0000256" key="1">
    <source>
        <dbReference type="SAM" id="MobiDB-lite"/>
    </source>
</evidence>
<keyword evidence="2" id="KW-0812">Transmembrane</keyword>
<feature type="compositionally biased region" description="Polar residues" evidence="1">
    <location>
        <begin position="206"/>
        <end position="257"/>
    </location>
</feature>
<dbReference type="InterPro" id="IPR021840">
    <property type="entry name" value="DUF3433"/>
</dbReference>
<feature type="transmembrane region" description="Helical" evidence="2">
    <location>
        <begin position="1179"/>
        <end position="1207"/>
    </location>
</feature>
<sequence>MHQPPPADQSTFESRAQYNLQATEDAEEEEERRQHQQQQQQQQQQQTEWENDETDEPKKTAPPPIPRRPNYRPKPLRWPFIVCMVVLLSVLMGLVVYARETMPNSDSTATIEPRRVLRVRQEATSTKQQQQQQQGSTVPTAAPSSSVVIPPTSEEKQPSTPASAAVPSPSSVSSPNTPTAASVPADSDGAPTTTPVSAKTLEDTSVKSTSNAVSDIRSSQATSQGQQALSAPSGPTASESKAQSNSAATIRSDTSGSAIIDAATSRTQETTGKTSPTDISSSQSSVQGLITPSSVTAASKETGTSKDVSNTKVSSLQASITSKPDGTSQTKDTSMSGPSTTGGSSGSASSSDQAGQRKAPGISSSATSVSITSLSPSSPSVSTILRPTGSNEVISIATSLFTTTLTRSGSTFTYTTGYTSYVSSSFTTVIPTTFPGSVATSTFTTVVTTAVTKTTTRMQPGGSIMTTLTMPVTSTRTVVTSDGSSTYSLTTVETGTRVETSAVAGTPRPTVDVTTEVVEVTRTDTTRVSYAPATGFVTSTGVAVVPTTVASVVTSTGAGVVYVSVGTTEITRIITIPGGSRGQQHNDPTPVTQVFTSVIDQKVVTVVETGAPQKVVVTDGGVITAVFTPPPETIVTRNGGQRTEMVIMVTPSPNAAFVAVPTVISGKSTVVMVESTFGAGGVFKEVATTIGGKATVVNVPVDTPEPVLVAVQTTIDGTPTVLLVASTPSAGFKPVSLTVVSQVGGSTGVFTTTDPPETIRTVIDGKETTIVRTPAPREFTSVVGGTPTTFEIVTTPTGTMPLSFTVITTVGGSVSTIVSTPKPTTLVTSISGKLSTITSTPTPTTRLSTVKASTVTLTSVSRPTSTEPADSVITEVETFSFTNGDYFVGKFLPVILAVTITIPLRIIDLNAKLYQPFFAMAQEGGALGKNSVTLKFDGWKGLLAPFEVLLQGHPVPFITTLMLWSSALLVPLATEAIGMKLHGRCKVTAIDGCAIELGVSTKSAHALVALLAFIIVLLLVLLYFLRNWETGLHANPWSIAGMSSLARNPDVRPLQIDFKASEKVMAEKSYMLGFFENSQGRDEYGIIYCDDSSQDLQAAASGALPAVDDDDEVADRAHQLHTPKKPRKTAPFIALTYWWRLGFIFFLTSLFILVLYYHVTLRVRTSFKDVTDSQTWGVRFFLSALGVTTIFCWESIFVSVAIISPYYHMARRSQQPESSILITRPTNSFYGLYAAIMEGNIVLLLAAFMAILAEFLPILLTNIPYNLTQTLVTHNICALTSVSILALMIAALVASLFVRWPEMPVDPRSIAGALYYVNESRMLEDFEGFSKLDSKEREKRVRELGRRYFYGAITGKHGRRMGVESVESVEDTAYTGGHWFLPQVQTDHHDEEVSEHGENSDGDPEPERHEAGHQETTPRALKREVGLI</sequence>
<dbReference type="EMBL" id="JASAOK010000022">
    <property type="protein sequence ID" value="KAK6221214.1"/>
    <property type="molecule type" value="Genomic_DNA"/>
</dbReference>
<organism evidence="3 4">
    <name type="scientific">Colletotrichum tabaci</name>
    <dbReference type="NCBI Taxonomy" id="1209068"/>
    <lineage>
        <taxon>Eukaryota</taxon>
        <taxon>Fungi</taxon>
        <taxon>Dikarya</taxon>
        <taxon>Ascomycota</taxon>
        <taxon>Pezizomycotina</taxon>
        <taxon>Sordariomycetes</taxon>
        <taxon>Hypocreomycetidae</taxon>
        <taxon>Glomerellales</taxon>
        <taxon>Glomerellaceae</taxon>
        <taxon>Colletotrichum</taxon>
        <taxon>Colletotrichum destructivum species complex</taxon>
    </lineage>
</organism>
<feature type="compositionally biased region" description="Low complexity" evidence="1">
    <location>
        <begin position="362"/>
        <end position="385"/>
    </location>
</feature>
<feature type="transmembrane region" description="Helical" evidence="2">
    <location>
        <begin position="1228"/>
        <end position="1252"/>
    </location>
</feature>
<feature type="compositionally biased region" description="Polar residues" evidence="1">
    <location>
        <begin position="264"/>
        <end position="279"/>
    </location>
</feature>
<feature type="compositionally biased region" description="Basic and acidic residues" evidence="1">
    <location>
        <begin position="1387"/>
        <end position="1413"/>
    </location>
</feature>
<feature type="compositionally biased region" description="Low complexity" evidence="1">
    <location>
        <begin position="158"/>
        <end position="182"/>
    </location>
</feature>
<feature type="region of interest" description="Disordered" evidence="1">
    <location>
        <begin position="1387"/>
        <end position="1428"/>
    </location>
</feature>
<reference evidence="3 4" key="1">
    <citation type="submission" date="2023-04" db="EMBL/GenBank/DDBJ databases">
        <title>Colletotrichum tabacum stain YC1 causing leaf anthracnose on Nicotiana tabacum(L.) cv.</title>
        <authorList>
            <person name="Ji Z."/>
            <person name="Wang M."/>
            <person name="Zhang J."/>
            <person name="Wang N."/>
            <person name="Zhou Z."/>
        </authorList>
    </citation>
    <scope>NUCLEOTIDE SEQUENCE [LARGE SCALE GENOMIC DNA]</scope>
    <source>
        <strain evidence="3 4">YC1</strain>
    </source>
</reference>
<dbReference type="Pfam" id="PF11915">
    <property type="entry name" value="DUF3433"/>
    <property type="match status" value="2"/>
</dbReference>
<feature type="transmembrane region" description="Helical" evidence="2">
    <location>
        <begin position="1004"/>
        <end position="1025"/>
    </location>
</feature>
<feature type="transmembrane region" description="Helical" evidence="2">
    <location>
        <begin position="1272"/>
        <end position="1298"/>
    </location>
</feature>
<evidence type="ECO:0000256" key="2">
    <source>
        <dbReference type="SAM" id="Phobius"/>
    </source>
</evidence>
<feature type="compositionally biased region" description="Low complexity" evidence="1">
    <location>
        <begin position="36"/>
        <end position="48"/>
    </location>
</feature>
<keyword evidence="2" id="KW-0472">Membrane</keyword>
<keyword evidence="2" id="KW-1133">Transmembrane helix</keyword>
<dbReference type="PANTHER" id="PTHR37544:SF3">
    <property type="entry name" value="SPRAY"/>
    <property type="match status" value="1"/>
</dbReference>
<comment type="caution">
    <text evidence="3">The sequence shown here is derived from an EMBL/GenBank/DDBJ whole genome shotgun (WGS) entry which is preliminary data.</text>
</comment>
<evidence type="ECO:0000313" key="4">
    <source>
        <dbReference type="Proteomes" id="UP001327957"/>
    </source>
</evidence>
<gene>
    <name evidence="3" type="ORF">QIS74_04782</name>
</gene>
<proteinExistence type="predicted"/>
<feature type="compositionally biased region" description="Polar residues" evidence="1">
    <location>
        <begin position="135"/>
        <end position="147"/>
    </location>
</feature>
<keyword evidence="4" id="KW-1185">Reference proteome</keyword>
<evidence type="ECO:0008006" key="5">
    <source>
        <dbReference type="Google" id="ProtNLM"/>
    </source>
</evidence>
<feature type="compositionally biased region" description="Polar residues" evidence="1">
    <location>
        <begin position="286"/>
        <end position="332"/>
    </location>
</feature>
<feature type="transmembrane region" description="Helical" evidence="2">
    <location>
        <begin position="76"/>
        <end position="98"/>
    </location>
</feature>
<feature type="transmembrane region" description="Helical" evidence="2">
    <location>
        <begin position="1137"/>
        <end position="1159"/>
    </location>
</feature>
<name>A0AAV9TH16_9PEZI</name>
<feature type="compositionally biased region" description="Polar residues" evidence="1">
    <location>
        <begin position="8"/>
        <end position="20"/>
    </location>
</feature>